<dbReference type="CDD" id="cd02869">
    <property type="entry name" value="PseudoU_synth_RluA_like"/>
    <property type="match status" value="1"/>
</dbReference>
<dbReference type="PANTHER" id="PTHR21600:SF44">
    <property type="entry name" value="RIBOSOMAL LARGE SUBUNIT PSEUDOURIDINE SYNTHASE D"/>
    <property type="match status" value="1"/>
</dbReference>
<dbReference type="InterPro" id="IPR050188">
    <property type="entry name" value="RluA_PseudoU_synthase"/>
</dbReference>
<dbReference type="InterPro" id="IPR006145">
    <property type="entry name" value="PsdUridine_synth_RsuA/RluA"/>
</dbReference>
<feature type="domain" description="Pseudouridine synthase RsuA/RluA-like" evidence="6">
    <location>
        <begin position="115"/>
        <end position="270"/>
    </location>
</feature>
<dbReference type="InterPro" id="IPR006224">
    <property type="entry name" value="PsdUridine_synth_RluA-like_CS"/>
</dbReference>
<keyword evidence="2 5" id="KW-0413">Isomerase</keyword>
<dbReference type="EC" id="5.4.99.-" evidence="5"/>
<dbReference type="RefSeq" id="WP_173806142.1">
    <property type="nucleotide sequence ID" value="NZ_JABSNM010000013.1"/>
</dbReference>
<dbReference type="EMBL" id="JABSNM010000013">
    <property type="protein sequence ID" value="NRT57129.1"/>
    <property type="molecule type" value="Genomic_DNA"/>
</dbReference>
<evidence type="ECO:0000313" key="8">
    <source>
        <dbReference type="Proteomes" id="UP001516061"/>
    </source>
</evidence>
<comment type="function">
    <text evidence="5">Responsible for synthesis of pseudouridine from uracil.</text>
</comment>
<comment type="catalytic activity">
    <reaction evidence="5">
        <text>a uridine in RNA = a pseudouridine in RNA</text>
        <dbReference type="Rhea" id="RHEA:48348"/>
        <dbReference type="Rhea" id="RHEA-COMP:12068"/>
        <dbReference type="Rhea" id="RHEA-COMP:12069"/>
        <dbReference type="ChEBI" id="CHEBI:65314"/>
        <dbReference type="ChEBI" id="CHEBI:65315"/>
    </reaction>
</comment>
<comment type="catalytic activity">
    <reaction evidence="3">
        <text>uridine(1911/1915/1917) in 23S rRNA = pseudouridine(1911/1915/1917) in 23S rRNA</text>
        <dbReference type="Rhea" id="RHEA:42524"/>
        <dbReference type="Rhea" id="RHEA-COMP:10097"/>
        <dbReference type="Rhea" id="RHEA-COMP:10098"/>
        <dbReference type="ChEBI" id="CHEBI:65314"/>
        <dbReference type="ChEBI" id="CHEBI:65315"/>
        <dbReference type="EC" id="5.4.99.23"/>
    </reaction>
</comment>
<dbReference type="PROSITE" id="PS01129">
    <property type="entry name" value="PSI_RLU"/>
    <property type="match status" value="1"/>
</dbReference>
<dbReference type="InterPro" id="IPR036986">
    <property type="entry name" value="S4_RNA-bd_sf"/>
</dbReference>
<dbReference type="PANTHER" id="PTHR21600">
    <property type="entry name" value="MITOCHONDRIAL RNA PSEUDOURIDINE SYNTHASE"/>
    <property type="match status" value="1"/>
</dbReference>
<evidence type="ECO:0000256" key="1">
    <source>
        <dbReference type="ARBA" id="ARBA00010876"/>
    </source>
</evidence>
<dbReference type="CDD" id="cd00165">
    <property type="entry name" value="S4"/>
    <property type="match status" value="1"/>
</dbReference>
<evidence type="ECO:0000259" key="6">
    <source>
        <dbReference type="Pfam" id="PF00849"/>
    </source>
</evidence>
<dbReference type="GO" id="GO:0160140">
    <property type="term" value="F:23S rRNA pseudouridine(1911/1915/1917) synthase activity"/>
    <property type="evidence" value="ECO:0007669"/>
    <property type="project" value="UniProtKB-EC"/>
</dbReference>
<keyword evidence="4" id="KW-0694">RNA-binding</keyword>
<sequence length="330" mass="34988">MNGADGPDEALVAAVAGDETGEIEGFETRVLEVAQDAHGLRLDKWLAGVATEFSRSHLQGLIAQGLVRSAGRVLESASRKVAAGQVVEIELRPTAQSSAFRPEPIALSVLHEDEDILVIDKPAGMVVHPAAGNWSGTLLNALLARHPASAQLARAGIVHRLDKDTSGLMVVARTLRAQTELVRAIAAREVHREYVALVHGVLPPAPFSVEAPIGRDPSSRIRMAVVAGGKPARTDVTPLAAARIEGLPCGAVRCRLHTGRTHQIRVHLASHGLPLIGDVTYGGRVAVGMARQALHAVRLGLVHPVSGQEMVFESTLAPDLQAAWDRIVPR</sequence>
<dbReference type="Gene3D" id="3.10.290.10">
    <property type="entry name" value="RNA-binding S4 domain"/>
    <property type="match status" value="1"/>
</dbReference>
<evidence type="ECO:0000256" key="5">
    <source>
        <dbReference type="RuleBase" id="RU362028"/>
    </source>
</evidence>
<evidence type="ECO:0000313" key="7">
    <source>
        <dbReference type="EMBL" id="NRT57129.1"/>
    </source>
</evidence>
<protein>
    <recommendedName>
        <fullName evidence="5">Pseudouridine synthase</fullName>
        <ecNumber evidence="5">5.4.99.-</ecNumber>
    </recommendedName>
</protein>
<evidence type="ECO:0000256" key="3">
    <source>
        <dbReference type="ARBA" id="ARBA00036882"/>
    </source>
</evidence>
<gene>
    <name evidence="7" type="ORF">HNQ01_002879</name>
</gene>
<dbReference type="InterPro" id="IPR020103">
    <property type="entry name" value="PsdUridine_synth_cat_dom_sf"/>
</dbReference>
<evidence type="ECO:0000256" key="2">
    <source>
        <dbReference type="ARBA" id="ARBA00023235"/>
    </source>
</evidence>
<dbReference type="SUPFAM" id="SSF55174">
    <property type="entry name" value="Alpha-L RNA-binding motif"/>
    <property type="match status" value="1"/>
</dbReference>
<dbReference type="NCBIfam" id="TIGR00005">
    <property type="entry name" value="rluA_subfam"/>
    <property type="match status" value="1"/>
</dbReference>
<dbReference type="PROSITE" id="PS50889">
    <property type="entry name" value="S4"/>
    <property type="match status" value="1"/>
</dbReference>
<dbReference type="SUPFAM" id="SSF55120">
    <property type="entry name" value="Pseudouridine synthase"/>
    <property type="match status" value="1"/>
</dbReference>
<evidence type="ECO:0000256" key="4">
    <source>
        <dbReference type="PROSITE-ProRule" id="PRU00182"/>
    </source>
</evidence>
<dbReference type="Gene3D" id="3.30.2350.10">
    <property type="entry name" value="Pseudouridine synthase"/>
    <property type="match status" value="1"/>
</dbReference>
<keyword evidence="8" id="KW-1185">Reference proteome</keyword>
<reference evidence="7 8" key="1">
    <citation type="submission" date="2020-05" db="EMBL/GenBank/DDBJ databases">
        <title>Genomic Encyclopedia of Type Strains, Phase IV (KMG-V): Genome sequencing to study the core and pangenomes of soil and plant-associated prokaryotes.</title>
        <authorList>
            <person name="Whitman W."/>
        </authorList>
    </citation>
    <scope>NUCLEOTIDE SEQUENCE [LARGE SCALE GENOMIC DNA]</scope>
    <source>
        <strain evidence="7 8">C29</strain>
    </source>
</reference>
<name>A0ABX2G6U3_9BURK</name>
<dbReference type="Pfam" id="PF00849">
    <property type="entry name" value="PseudoU_synth_2"/>
    <property type="match status" value="1"/>
</dbReference>
<dbReference type="Proteomes" id="UP001516061">
    <property type="component" value="Unassembled WGS sequence"/>
</dbReference>
<accession>A0ABX2G6U3</accession>
<proteinExistence type="inferred from homology"/>
<organism evidence="7 8">
    <name type="scientific">Sphaerotilus uruguayifluvii</name>
    <dbReference type="NCBI Taxonomy" id="2735897"/>
    <lineage>
        <taxon>Bacteria</taxon>
        <taxon>Pseudomonadati</taxon>
        <taxon>Pseudomonadota</taxon>
        <taxon>Betaproteobacteria</taxon>
        <taxon>Burkholderiales</taxon>
        <taxon>Sphaerotilaceae</taxon>
        <taxon>Sphaerotilus</taxon>
    </lineage>
</organism>
<comment type="caution">
    <text evidence="7">The sequence shown here is derived from an EMBL/GenBank/DDBJ whole genome shotgun (WGS) entry which is preliminary data.</text>
</comment>
<dbReference type="InterPro" id="IPR006225">
    <property type="entry name" value="PsdUridine_synth_RluC/D"/>
</dbReference>
<comment type="similarity">
    <text evidence="1 5">Belongs to the pseudouridine synthase RluA family.</text>
</comment>